<proteinExistence type="predicted"/>
<dbReference type="PANTHER" id="PTHR48081:SF8">
    <property type="entry name" value="ALPHA_BETA HYDROLASE FOLD-3 DOMAIN-CONTAINING PROTEIN-RELATED"/>
    <property type="match status" value="1"/>
</dbReference>
<feature type="domain" description="Alpha/beta hydrolase fold-3" evidence="2">
    <location>
        <begin position="75"/>
        <end position="271"/>
    </location>
</feature>
<dbReference type="PANTHER" id="PTHR48081">
    <property type="entry name" value="AB HYDROLASE SUPERFAMILY PROTEIN C4A8.06C"/>
    <property type="match status" value="1"/>
</dbReference>
<dbReference type="InterPro" id="IPR050300">
    <property type="entry name" value="GDXG_lipolytic_enzyme"/>
</dbReference>
<dbReference type="InterPro" id="IPR013094">
    <property type="entry name" value="AB_hydrolase_3"/>
</dbReference>
<name>A0A4Y3QJR8_MICTE</name>
<reference evidence="3 4" key="1">
    <citation type="submission" date="2019-06" db="EMBL/GenBank/DDBJ databases">
        <title>Whole genome shotgun sequence of Microbacterium testaceum NBRC 12675.</title>
        <authorList>
            <person name="Hosoyama A."/>
            <person name="Uohara A."/>
            <person name="Ohji S."/>
            <person name="Ichikawa N."/>
        </authorList>
    </citation>
    <scope>NUCLEOTIDE SEQUENCE [LARGE SCALE GENOMIC DNA]</scope>
    <source>
        <strain evidence="3 4">NBRC 12675</strain>
    </source>
</reference>
<protein>
    <recommendedName>
        <fullName evidence="2">Alpha/beta hydrolase fold-3 domain-containing protein</fullName>
    </recommendedName>
</protein>
<dbReference type="EMBL" id="BJML01000003">
    <property type="protein sequence ID" value="GEB45415.1"/>
    <property type="molecule type" value="Genomic_DNA"/>
</dbReference>
<dbReference type="OrthoDB" id="9803828at2"/>
<evidence type="ECO:0000256" key="1">
    <source>
        <dbReference type="ARBA" id="ARBA00022801"/>
    </source>
</evidence>
<evidence type="ECO:0000313" key="4">
    <source>
        <dbReference type="Proteomes" id="UP000319525"/>
    </source>
</evidence>
<dbReference type="GeneID" id="57144055"/>
<organism evidence="3 4">
    <name type="scientific">Microbacterium testaceum</name>
    <name type="common">Aureobacterium testaceum</name>
    <name type="synonym">Brevibacterium testaceum</name>
    <dbReference type="NCBI Taxonomy" id="2033"/>
    <lineage>
        <taxon>Bacteria</taxon>
        <taxon>Bacillati</taxon>
        <taxon>Actinomycetota</taxon>
        <taxon>Actinomycetes</taxon>
        <taxon>Micrococcales</taxon>
        <taxon>Microbacteriaceae</taxon>
        <taxon>Microbacterium</taxon>
    </lineage>
</organism>
<dbReference type="SUPFAM" id="SSF53474">
    <property type="entry name" value="alpha/beta-Hydrolases"/>
    <property type="match status" value="1"/>
</dbReference>
<accession>A0A4Y3QJR8</accession>
<gene>
    <name evidence="3" type="ORF">MTE01_13600</name>
</gene>
<dbReference type="Gene3D" id="3.40.50.1820">
    <property type="entry name" value="alpha/beta hydrolase"/>
    <property type="match status" value="1"/>
</dbReference>
<dbReference type="Pfam" id="PF07859">
    <property type="entry name" value="Abhydrolase_3"/>
    <property type="match status" value="1"/>
</dbReference>
<evidence type="ECO:0000313" key="3">
    <source>
        <dbReference type="EMBL" id="GEB45415.1"/>
    </source>
</evidence>
<evidence type="ECO:0000259" key="2">
    <source>
        <dbReference type="Pfam" id="PF07859"/>
    </source>
</evidence>
<keyword evidence="1" id="KW-0378">Hydrolase</keyword>
<sequence length="298" mass="32123">MSLSMTLTTAAMWVSARPIRLALARDDYLETLDPGRRPADPPARLRRSGRVVVSREGGLPVSRYEPAARTAGLELMYLPGGGLVNPLVAEHWWIVERLARATGAAITVVCYPLAPEHRADDTLAVIDAQYERLAARAGTSRLLVAGDSAGGAVAVGLALRAARRPDALVLFSPWLDLALTDPGIARRMPRDPSLRVPGLRAGAEAWVGDRGLDDPVLNPARMELAGLPPTLVFQGGRDIFFDDAVAFARRARAERASVRLVTARAGFHVYVGAFWTPEARAAYALVGAFSRDPERSMT</sequence>
<dbReference type="AlphaFoldDB" id="A0A4Y3QJR8"/>
<comment type="caution">
    <text evidence="3">The sequence shown here is derived from an EMBL/GenBank/DDBJ whole genome shotgun (WGS) entry which is preliminary data.</text>
</comment>
<dbReference type="Proteomes" id="UP000319525">
    <property type="component" value="Unassembled WGS sequence"/>
</dbReference>
<dbReference type="InterPro" id="IPR029058">
    <property type="entry name" value="AB_hydrolase_fold"/>
</dbReference>
<dbReference type="RefSeq" id="WP_141376473.1">
    <property type="nucleotide sequence ID" value="NZ_BJML01000003.1"/>
</dbReference>
<dbReference type="GO" id="GO:0016787">
    <property type="term" value="F:hydrolase activity"/>
    <property type="evidence" value="ECO:0007669"/>
    <property type="project" value="UniProtKB-KW"/>
</dbReference>